<dbReference type="EMBL" id="AAGW02017980">
    <property type="status" value="NOT_ANNOTATED_CDS"/>
    <property type="molecule type" value="Genomic_DNA"/>
</dbReference>
<dbReference type="Proteomes" id="UP000001811">
    <property type="component" value="Chromosome 12"/>
</dbReference>
<dbReference type="InParanoid" id="A0A5F9DEN8"/>
<evidence type="ECO:0000313" key="3">
    <source>
        <dbReference type="Proteomes" id="UP000001811"/>
    </source>
</evidence>
<sequence>MWPLHGASGISQSRPPLKQDFLSRQPQASGHAPRDAGATAPGLPLKPETGYQELGAHARICQTCWEASARAALPCPLYPRKPMSTSGFLVPSALAVVTPGPEEPSSQPTSAGHSSE</sequence>
<keyword evidence="3" id="KW-1185">Reference proteome</keyword>
<name>A0A5F9DEN8_RABIT</name>
<dbReference type="AlphaFoldDB" id="A0A5F9DEN8"/>
<dbReference type="Ensembl" id="ENSOCUT00000054740.1">
    <property type="protein sequence ID" value="ENSOCUP00000044081.1"/>
    <property type="gene ID" value="ENSOCUG00000038254.1"/>
</dbReference>
<reference evidence="2" key="3">
    <citation type="submission" date="2025-09" db="UniProtKB">
        <authorList>
            <consortium name="Ensembl"/>
        </authorList>
    </citation>
    <scope>IDENTIFICATION</scope>
    <source>
        <strain evidence="2">Thorbecke</strain>
    </source>
</reference>
<accession>A0A5F9DEN8</accession>
<organism evidence="2 3">
    <name type="scientific">Oryctolagus cuniculus</name>
    <name type="common">Rabbit</name>
    <dbReference type="NCBI Taxonomy" id="9986"/>
    <lineage>
        <taxon>Eukaryota</taxon>
        <taxon>Metazoa</taxon>
        <taxon>Chordata</taxon>
        <taxon>Craniata</taxon>
        <taxon>Vertebrata</taxon>
        <taxon>Euteleostomi</taxon>
        <taxon>Mammalia</taxon>
        <taxon>Eutheria</taxon>
        <taxon>Euarchontoglires</taxon>
        <taxon>Glires</taxon>
        <taxon>Lagomorpha</taxon>
        <taxon>Leporidae</taxon>
        <taxon>Oryctolagus</taxon>
    </lineage>
</organism>
<protein>
    <submittedName>
        <fullName evidence="2">Uncharacterized protein</fullName>
    </submittedName>
</protein>
<evidence type="ECO:0000256" key="1">
    <source>
        <dbReference type="SAM" id="MobiDB-lite"/>
    </source>
</evidence>
<feature type="compositionally biased region" description="Polar residues" evidence="1">
    <location>
        <begin position="104"/>
        <end position="116"/>
    </location>
</feature>
<dbReference type="Bgee" id="ENSOCUG00000038254">
    <property type="expression patterns" value="Expressed in autopod skin and 4 other cell types or tissues"/>
</dbReference>
<feature type="region of interest" description="Disordered" evidence="1">
    <location>
        <begin position="97"/>
        <end position="116"/>
    </location>
</feature>
<evidence type="ECO:0000313" key="2">
    <source>
        <dbReference type="Ensembl" id="ENSOCUP00000044081.1"/>
    </source>
</evidence>
<proteinExistence type="predicted"/>
<feature type="region of interest" description="Disordered" evidence="1">
    <location>
        <begin position="1"/>
        <end position="49"/>
    </location>
</feature>
<reference evidence="2" key="2">
    <citation type="submission" date="2025-08" db="UniProtKB">
        <authorList>
            <consortium name="Ensembl"/>
        </authorList>
    </citation>
    <scope>IDENTIFICATION</scope>
    <source>
        <strain evidence="2">Thorbecke</strain>
    </source>
</reference>
<reference evidence="2 3" key="1">
    <citation type="journal article" date="2011" name="Nature">
        <title>A high-resolution map of human evolutionary constraint using 29 mammals.</title>
        <authorList>
            <person name="Lindblad-Toh K."/>
            <person name="Garber M."/>
            <person name="Zuk O."/>
            <person name="Lin M.F."/>
            <person name="Parker B.J."/>
            <person name="Washietl S."/>
            <person name="Kheradpour P."/>
            <person name="Ernst J."/>
            <person name="Jordan G."/>
            <person name="Mauceli E."/>
            <person name="Ward L.D."/>
            <person name="Lowe C.B."/>
            <person name="Holloway A.K."/>
            <person name="Clamp M."/>
            <person name="Gnerre S."/>
            <person name="Alfoldi J."/>
            <person name="Beal K."/>
            <person name="Chang J."/>
            <person name="Clawson H."/>
            <person name="Cuff J."/>
            <person name="Di Palma F."/>
            <person name="Fitzgerald S."/>
            <person name="Flicek P."/>
            <person name="Guttman M."/>
            <person name="Hubisz M.J."/>
            <person name="Jaffe D.B."/>
            <person name="Jungreis I."/>
            <person name="Kent W.J."/>
            <person name="Kostka D."/>
            <person name="Lara M."/>
            <person name="Martins A.L."/>
            <person name="Massingham T."/>
            <person name="Moltke I."/>
            <person name="Raney B.J."/>
            <person name="Rasmussen M.D."/>
            <person name="Robinson J."/>
            <person name="Stark A."/>
            <person name="Vilella A.J."/>
            <person name="Wen J."/>
            <person name="Xie X."/>
            <person name="Zody M.C."/>
            <person name="Baldwin J."/>
            <person name="Bloom T."/>
            <person name="Chin C.W."/>
            <person name="Heiman D."/>
            <person name="Nicol R."/>
            <person name="Nusbaum C."/>
            <person name="Young S."/>
            <person name="Wilkinson J."/>
            <person name="Worley K.C."/>
            <person name="Kovar C.L."/>
            <person name="Muzny D.M."/>
            <person name="Gibbs R.A."/>
            <person name="Cree A."/>
            <person name="Dihn H.H."/>
            <person name="Fowler G."/>
            <person name="Jhangiani S."/>
            <person name="Joshi V."/>
            <person name="Lee S."/>
            <person name="Lewis L.R."/>
            <person name="Nazareth L.V."/>
            <person name="Okwuonu G."/>
            <person name="Santibanez J."/>
            <person name="Warren W.C."/>
            <person name="Mardis E.R."/>
            <person name="Weinstock G.M."/>
            <person name="Wilson R.K."/>
            <person name="Delehaunty K."/>
            <person name="Dooling D."/>
            <person name="Fronik C."/>
            <person name="Fulton L."/>
            <person name="Fulton B."/>
            <person name="Graves T."/>
            <person name="Minx P."/>
            <person name="Sodergren E."/>
            <person name="Birney E."/>
            <person name="Margulies E.H."/>
            <person name="Herrero J."/>
            <person name="Green E.D."/>
            <person name="Haussler D."/>
            <person name="Siepel A."/>
            <person name="Goldman N."/>
            <person name="Pollard K.S."/>
            <person name="Pedersen J.S."/>
            <person name="Lander E.S."/>
            <person name="Kellis M."/>
        </authorList>
    </citation>
    <scope>NUCLEOTIDE SEQUENCE [LARGE SCALE GENOMIC DNA]</scope>
    <source>
        <strain evidence="2 3">Thorbecke inbred</strain>
    </source>
</reference>